<evidence type="ECO:0000313" key="6">
    <source>
        <dbReference type="EMBL" id="KAI5437950.1"/>
    </source>
</evidence>
<evidence type="ECO:0000256" key="1">
    <source>
        <dbReference type="ARBA" id="ARBA00001947"/>
    </source>
</evidence>
<dbReference type="FunFam" id="3.40.50.720:FF:000003">
    <property type="entry name" value="S-(hydroxymethyl)glutathione dehydrogenase"/>
    <property type="match status" value="1"/>
</dbReference>
<organism evidence="6 7">
    <name type="scientific">Pisum sativum</name>
    <name type="common">Garden pea</name>
    <name type="synonym">Lathyrus oleraceus</name>
    <dbReference type="NCBI Taxonomy" id="3888"/>
    <lineage>
        <taxon>Eukaryota</taxon>
        <taxon>Viridiplantae</taxon>
        <taxon>Streptophyta</taxon>
        <taxon>Embryophyta</taxon>
        <taxon>Tracheophyta</taxon>
        <taxon>Spermatophyta</taxon>
        <taxon>Magnoliopsida</taxon>
        <taxon>eudicotyledons</taxon>
        <taxon>Gunneridae</taxon>
        <taxon>Pentapetalae</taxon>
        <taxon>rosids</taxon>
        <taxon>fabids</taxon>
        <taxon>Fabales</taxon>
        <taxon>Fabaceae</taxon>
        <taxon>Papilionoideae</taxon>
        <taxon>50 kb inversion clade</taxon>
        <taxon>NPAAA clade</taxon>
        <taxon>Hologalegina</taxon>
        <taxon>IRL clade</taxon>
        <taxon>Fabeae</taxon>
        <taxon>Lathyrus</taxon>
    </lineage>
</organism>
<sequence length="102" mass="11013">MYLLIKCLLSCGVAAGLGEAWNIADVTKGSTIVIFGLGTVGFSVAQGAKLRGASRIIGVDNNTRKCENAKSFRVREVVDPNSYKEPITQHTNSEDSLWQLVL</sequence>
<accession>A0A9D4YHZ7</accession>
<evidence type="ECO:0008006" key="8">
    <source>
        <dbReference type="Google" id="ProtNLM"/>
    </source>
</evidence>
<dbReference type="GO" id="GO:0046294">
    <property type="term" value="P:formaldehyde catabolic process"/>
    <property type="evidence" value="ECO:0007669"/>
    <property type="project" value="TreeGrafter"/>
</dbReference>
<evidence type="ECO:0000256" key="2">
    <source>
        <dbReference type="ARBA" id="ARBA00011738"/>
    </source>
</evidence>
<evidence type="ECO:0000256" key="4">
    <source>
        <dbReference type="ARBA" id="ARBA00022833"/>
    </source>
</evidence>
<dbReference type="PANTHER" id="PTHR43880:SF5">
    <property type="entry name" value="ALCOHOL DEHYDROGENASE-LIKE 6"/>
    <property type="match status" value="1"/>
</dbReference>
<dbReference type="Gene3D" id="3.40.50.720">
    <property type="entry name" value="NAD(P)-binding Rossmann-like Domain"/>
    <property type="match status" value="1"/>
</dbReference>
<evidence type="ECO:0000313" key="7">
    <source>
        <dbReference type="Proteomes" id="UP001058974"/>
    </source>
</evidence>
<dbReference type="Gramene" id="Psat2g134160.1">
    <property type="protein sequence ID" value="Psat2g134160.1.cds"/>
    <property type="gene ID" value="Psat2g134160"/>
</dbReference>
<comment type="caution">
    <text evidence="6">The sequence shown here is derived from an EMBL/GenBank/DDBJ whole genome shotgun (WGS) entry which is preliminary data.</text>
</comment>
<comment type="cofactor">
    <cofactor evidence="1">
        <name>Zn(2+)</name>
        <dbReference type="ChEBI" id="CHEBI:29105"/>
    </cofactor>
</comment>
<protein>
    <recommendedName>
        <fullName evidence="8">Alcohol dehydrogenase-like C-terminal domain-containing protein</fullName>
    </recommendedName>
</protein>
<proteinExistence type="predicted"/>
<dbReference type="PANTHER" id="PTHR43880">
    <property type="entry name" value="ALCOHOL DEHYDROGENASE"/>
    <property type="match status" value="1"/>
</dbReference>
<feature type="signal peptide" evidence="5">
    <location>
        <begin position="1"/>
        <end position="20"/>
    </location>
</feature>
<dbReference type="Gramene" id="Psat02G0390400-T1">
    <property type="protein sequence ID" value="KAI5437950.1"/>
    <property type="gene ID" value="KIW84_023904"/>
</dbReference>
<gene>
    <name evidence="6" type="ORF">KIW84_023904</name>
</gene>
<keyword evidence="3" id="KW-0479">Metal-binding</keyword>
<keyword evidence="7" id="KW-1185">Reference proteome</keyword>
<dbReference type="GO" id="GO:0051903">
    <property type="term" value="F:S-(hydroxymethyl)glutathione dehydrogenase [NAD(P)+] activity"/>
    <property type="evidence" value="ECO:0007669"/>
    <property type="project" value="TreeGrafter"/>
</dbReference>
<dbReference type="GO" id="GO:0008270">
    <property type="term" value="F:zinc ion binding"/>
    <property type="evidence" value="ECO:0007669"/>
    <property type="project" value="TreeGrafter"/>
</dbReference>
<keyword evidence="4" id="KW-0862">Zinc</keyword>
<evidence type="ECO:0000256" key="5">
    <source>
        <dbReference type="SAM" id="SignalP"/>
    </source>
</evidence>
<comment type="subunit">
    <text evidence="2">Homodimer.</text>
</comment>
<dbReference type="Proteomes" id="UP001058974">
    <property type="component" value="Chromosome 2"/>
</dbReference>
<dbReference type="EMBL" id="JAMSHJ010000002">
    <property type="protein sequence ID" value="KAI5437950.1"/>
    <property type="molecule type" value="Genomic_DNA"/>
</dbReference>
<reference evidence="6 7" key="1">
    <citation type="journal article" date="2022" name="Nat. Genet.">
        <title>Improved pea reference genome and pan-genome highlight genomic features and evolutionary characteristics.</title>
        <authorList>
            <person name="Yang T."/>
            <person name="Liu R."/>
            <person name="Luo Y."/>
            <person name="Hu S."/>
            <person name="Wang D."/>
            <person name="Wang C."/>
            <person name="Pandey M.K."/>
            <person name="Ge S."/>
            <person name="Xu Q."/>
            <person name="Li N."/>
            <person name="Li G."/>
            <person name="Huang Y."/>
            <person name="Saxena R.K."/>
            <person name="Ji Y."/>
            <person name="Li M."/>
            <person name="Yan X."/>
            <person name="He Y."/>
            <person name="Liu Y."/>
            <person name="Wang X."/>
            <person name="Xiang C."/>
            <person name="Varshney R.K."/>
            <person name="Ding H."/>
            <person name="Gao S."/>
            <person name="Zong X."/>
        </authorList>
    </citation>
    <scope>NUCLEOTIDE SEQUENCE [LARGE SCALE GENOMIC DNA]</scope>
    <source>
        <strain evidence="6 7">cv. Zhongwan 6</strain>
    </source>
</reference>
<dbReference type="AlphaFoldDB" id="A0A9D4YHZ7"/>
<dbReference type="InterPro" id="IPR036291">
    <property type="entry name" value="NAD(P)-bd_dom_sf"/>
</dbReference>
<name>A0A9D4YHZ7_PEA</name>
<feature type="chain" id="PRO_5038801647" description="Alcohol dehydrogenase-like C-terminal domain-containing protein" evidence="5">
    <location>
        <begin position="21"/>
        <end position="102"/>
    </location>
</feature>
<evidence type="ECO:0000256" key="3">
    <source>
        <dbReference type="ARBA" id="ARBA00022723"/>
    </source>
</evidence>
<keyword evidence="5" id="KW-0732">Signal</keyword>
<dbReference type="GO" id="GO:0005829">
    <property type="term" value="C:cytosol"/>
    <property type="evidence" value="ECO:0007669"/>
    <property type="project" value="TreeGrafter"/>
</dbReference>
<dbReference type="SUPFAM" id="SSF51735">
    <property type="entry name" value="NAD(P)-binding Rossmann-fold domains"/>
    <property type="match status" value="1"/>
</dbReference>